<keyword evidence="2" id="KW-1185">Reference proteome</keyword>
<protein>
    <submittedName>
        <fullName evidence="1">Uncharacterized protein</fullName>
    </submittedName>
</protein>
<organism evidence="1 2">
    <name type="scientific">Daphnia magna</name>
    <dbReference type="NCBI Taxonomy" id="35525"/>
    <lineage>
        <taxon>Eukaryota</taxon>
        <taxon>Metazoa</taxon>
        <taxon>Ecdysozoa</taxon>
        <taxon>Arthropoda</taxon>
        <taxon>Crustacea</taxon>
        <taxon>Branchiopoda</taxon>
        <taxon>Diplostraca</taxon>
        <taxon>Cladocera</taxon>
        <taxon>Anomopoda</taxon>
        <taxon>Daphniidae</taxon>
        <taxon>Daphnia</taxon>
    </lineage>
</organism>
<accession>A0ABR0B0N7</accession>
<sequence length="86" mass="9750">MGTMPLLTEGTVDDMVVAEEVFLAQYPQKVSERGPCFGLFYIGSYGGGYLARKFRLKYVSKAIKFYSFADKITNYRDLLTSMLVNK</sequence>
<reference evidence="1 2" key="1">
    <citation type="journal article" date="2023" name="Nucleic Acids Res.">
        <title>The hologenome of Daphnia magna reveals possible DNA methylation and microbiome-mediated evolution of the host genome.</title>
        <authorList>
            <person name="Chaturvedi A."/>
            <person name="Li X."/>
            <person name="Dhandapani V."/>
            <person name="Marshall H."/>
            <person name="Kissane S."/>
            <person name="Cuenca-Cambronero M."/>
            <person name="Asole G."/>
            <person name="Calvet F."/>
            <person name="Ruiz-Romero M."/>
            <person name="Marangio P."/>
            <person name="Guigo R."/>
            <person name="Rago D."/>
            <person name="Mirbahai L."/>
            <person name="Eastwood N."/>
            <person name="Colbourne J.K."/>
            <person name="Zhou J."/>
            <person name="Mallon E."/>
            <person name="Orsini L."/>
        </authorList>
    </citation>
    <scope>NUCLEOTIDE SEQUENCE [LARGE SCALE GENOMIC DNA]</scope>
    <source>
        <strain evidence="1">LRV0_1</strain>
    </source>
</reference>
<gene>
    <name evidence="1" type="ORF">OUZ56_024385</name>
</gene>
<comment type="caution">
    <text evidence="1">The sequence shown here is derived from an EMBL/GenBank/DDBJ whole genome shotgun (WGS) entry which is preliminary data.</text>
</comment>
<evidence type="ECO:0000313" key="2">
    <source>
        <dbReference type="Proteomes" id="UP001234178"/>
    </source>
</evidence>
<dbReference type="Proteomes" id="UP001234178">
    <property type="component" value="Unassembled WGS sequence"/>
</dbReference>
<proteinExistence type="predicted"/>
<name>A0ABR0B0N7_9CRUS</name>
<dbReference type="EMBL" id="JAOYFB010000039">
    <property type="protein sequence ID" value="KAK4030956.1"/>
    <property type="molecule type" value="Genomic_DNA"/>
</dbReference>
<evidence type="ECO:0000313" key="1">
    <source>
        <dbReference type="EMBL" id="KAK4030956.1"/>
    </source>
</evidence>